<proteinExistence type="predicted"/>
<dbReference type="SUPFAM" id="SSF55166">
    <property type="entry name" value="Hedgehog/DD-peptidase"/>
    <property type="match status" value="1"/>
</dbReference>
<keyword evidence="2" id="KW-0378">Hydrolase</keyword>
<dbReference type="AlphaFoldDB" id="A0A1Y5P196"/>
<gene>
    <name evidence="2" type="ORF">MHPYR_140009</name>
</gene>
<feature type="domain" description="D-alanyl-D-alanine carboxypeptidase-like core" evidence="1">
    <location>
        <begin position="74"/>
        <end position="153"/>
    </location>
</feature>
<dbReference type="Pfam" id="PF02557">
    <property type="entry name" value="VanY"/>
    <property type="match status" value="1"/>
</dbReference>
<dbReference type="GO" id="GO:0006508">
    <property type="term" value="P:proteolysis"/>
    <property type="evidence" value="ECO:0007669"/>
    <property type="project" value="InterPro"/>
</dbReference>
<keyword evidence="2" id="KW-0121">Carboxypeptidase</keyword>
<evidence type="ECO:0000259" key="1">
    <source>
        <dbReference type="Pfam" id="PF02557"/>
    </source>
</evidence>
<keyword evidence="2" id="KW-0645">Protease</keyword>
<dbReference type="InterPro" id="IPR052179">
    <property type="entry name" value="DD-CPase-like"/>
</dbReference>
<name>A0A1Y5P196_9MYCO</name>
<dbReference type="EMBL" id="FLQS01000006">
    <property type="protein sequence ID" value="SBS72456.1"/>
    <property type="molecule type" value="Genomic_DNA"/>
</dbReference>
<dbReference type="InterPro" id="IPR009045">
    <property type="entry name" value="Zn_M74/Hedgehog-like"/>
</dbReference>
<accession>A0A1Y5P196</accession>
<protein>
    <submittedName>
        <fullName evidence="2">Peptidase M15B and M15C DD-carboxypeptidase VanY/endolysin</fullName>
    </submittedName>
</protein>
<dbReference type="Gene3D" id="3.30.1380.10">
    <property type="match status" value="1"/>
</dbReference>
<sequence length="194" mass="19755">MRMDLTFAAAGVLGVVTTAAVVLGAAGVPAAAPRIMLADSTVSVDPPAVAAGDGSLADGQILTPFDVQNPAVGRLDPQLLTAIQQAATAASADGITMTITSGWRSPEFQQRLLDSAIAQYGSLAAAREYVQTPDASKHVIGQAVDVGGVGADQWLIANGARFGLCRIYANEMWHFELAADAAGNCPPLLPDAAG</sequence>
<organism evidence="2">
    <name type="scientific">uncultured Mycobacterium sp</name>
    <dbReference type="NCBI Taxonomy" id="171292"/>
    <lineage>
        <taxon>Bacteria</taxon>
        <taxon>Bacillati</taxon>
        <taxon>Actinomycetota</taxon>
        <taxon>Actinomycetes</taxon>
        <taxon>Mycobacteriales</taxon>
        <taxon>Mycobacteriaceae</taxon>
        <taxon>Mycobacterium</taxon>
        <taxon>environmental samples</taxon>
    </lineage>
</organism>
<reference evidence="2" key="1">
    <citation type="submission" date="2016-03" db="EMBL/GenBank/DDBJ databases">
        <authorList>
            <person name="Ploux O."/>
        </authorList>
    </citation>
    <scope>NUCLEOTIDE SEQUENCE</scope>
    <source>
        <strain evidence="2">UC10</strain>
    </source>
</reference>
<dbReference type="PANTHER" id="PTHR34385">
    <property type="entry name" value="D-ALANYL-D-ALANINE CARBOXYPEPTIDASE"/>
    <property type="match status" value="1"/>
</dbReference>
<evidence type="ECO:0000313" key="2">
    <source>
        <dbReference type="EMBL" id="SBS72456.1"/>
    </source>
</evidence>
<dbReference type="GO" id="GO:0004180">
    <property type="term" value="F:carboxypeptidase activity"/>
    <property type="evidence" value="ECO:0007669"/>
    <property type="project" value="UniProtKB-KW"/>
</dbReference>
<dbReference type="CDD" id="cd14846">
    <property type="entry name" value="Peptidase_M15_like"/>
    <property type="match status" value="1"/>
</dbReference>
<dbReference type="PANTHER" id="PTHR34385:SF1">
    <property type="entry name" value="PEPTIDOGLYCAN L-ALANYL-D-GLUTAMATE ENDOPEPTIDASE CWLK"/>
    <property type="match status" value="1"/>
</dbReference>
<dbReference type="InterPro" id="IPR003709">
    <property type="entry name" value="VanY-like_core_dom"/>
</dbReference>